<dbReference type="CDD" id="cd11828">
    <property type="entry name" value="SH3_ARHGEF9_like"/>
    <property type="match status" value="1"/>
</dbReference>
<accession>E9H2U6</accession>
<dbReference type="CDD" id="cd00160">
    <property type="entry name" value="RhoGEF"/>
    <property type="match status" value="1"/>
</dbReference>
<evidence type="ECO:0000256" key="3">
    <source>
        <dbReference type="PROSITE-ProRule" id="PRU00192"/>
    </source>
</evidence>
<dbReference type="GO" id="GO:0005085">
    <property type="term" value="F:guanyl-nucleotide exchange factor activity"/>
    <property type="evidence" value="ECO:0000318"/>
    <property type="project" value="GO_Central"/>
</dbReference>
<dbReference type="InterPro" id="IPR035899">
    <property type="entry name" value="DBL_dom_sf"/>
</dbReference>
<dbReference type="InterPro" id="IPR011993">
    <property type="entry name" value="PH-like_dom_sf"/>
</dbReference>
<dbReference type="SUPFAM" id="SSF50044">
    <property type="entry name" value="SH3-domain"/>
    <property type="match status" value="1"/>
</dbReference>
<dbReference type="PROSITE" id="PS00741">
    <property type="entry name" value="DH_1"/>
    <property type="match status" value="1"/>
</dbReference>
<feature type="domain" description="PH" evidence="5">
    <location>
        <begin position="302"/>
        <end position="404"/>
    </location>
</feature>
<dbReference type="PROSITE" id="PS50003">
    <property type="entry name" value="PH_DOMAIN"/>
    <property type="match status" value="1"/>
</dbReference>
<dbReference type="OrthoDB" id="660555at2759"/>
<dbReference type="InterPro" id="IPR000219">
    <property type="entry name" value="DH_dom"/>
</dbReference>
<dbReference type="Gene3D" id="2.30.30.40">
    <property type="entry name" value="SH3 Domains"/>
    <property type="match status" value="1"/>
</dbReference>
<dbReference type="EMBL" id="GL732587">
    <property type="protein sequence ID" value="EFX73843.1"/>
    <property type="molecule type" value="Genomic_DNA"/>
</dbReference>
<dbReference type="SMART" id="SM00326">
    <property type="entry name" value="SH3"/>
    <property type="match status" value="1"/>
</dbReference>
<dbReference type="Gene3D" id="1.20.900.10">
    <property type="entry name" value="Dbl homology (DH) domain"/>
    <property type="match status" value="1"/>
</dbReference>
<evidence type="ECO:0000259" key="5">
    <source>
        <dbReference type="PROSITE" id="PS50003"/>
    </source>
</evidence>
<dbReference type="SUPFAM" id="SSF50729">
    <property type="entry name" value="PH domain-like"/>
    <property type="match status" value="1"/>
</dbReference>
<dbReference type="eggNOG" id="KOG3519">
    <property type="taxonomic scope" value="Eukaryota"/>
</dbReference>
<dbReference type="STRING" id="6669.E9H2U6"/>
<dbReference type="SMART" id="SM00233">
    <property type="entry name" value="PH"/>
    <property type="match status" value="1"/>
</dbReference>
<proteinExistence type="predicted"/>
<organism evidence="7 8">
    <name type="scientific">Daphnia pulex</name>
    <name type="common">Water flea</name>
    <dbReference type="NCBI Taxonomy" id="6669"/>
    <lineage>
        <taxon>Eukaryota</taxon>
        <taxon>Metazoa</taxon>
        <taxon>Ecdysozoa</taxon>
        <taxon>Arthropoda</taxon>
        <taxon>Crustacea</taxon>
        <taxon>Branchiopoda</taxon>
        <taxon>Diplostraca</taxon>
        <taxon>Cladocera</taxon>
        <taxon>Anomopoda</taxon>
        <taxon>Daphniidae</taxon>
        <taxon>Daphnia</taxon>
    </lineage>
</organism>
<feature type="non-terminal residue" evidence="7">
    <location>
        <position position="1"/>
    </location>
</feature>
<dbReference type="InterPro" id="IPR001331">
    <property type="entry name" value="GDS_CDC24_CS"/>
</dbReference>
<evidence type="ECO:0000313" key="8">
    <source>
        <dbReference type="Proteomes" id="UP000000305"/>
    </source>
</evidence>
<gene>
    <name evidence="7" type="ORF">DAPPUDRAFT_57697</name>
</gene>
<evidence type="ECO:0000256" key="1">
    <source>
        <dbReference type="ARBA" id="ARBA00022443"/>
    </source>
</evidence>
<name>E9H2U6_DAPPU</name>
<dbReference type="InterPro" id="IPR001849">
    <property type="entry name" value="PH_domain"/>
</dbReference>
<dbReference type="Pfam" id="PF22697">
    <property type="entry name" value="SOS1_NGEF_PH"/>
    <property type="match status" value="1"/>
</dbReference>
<evidence type="ECO:0000259" key="6">
    <source>
        <dbReference type="PROSITE" id="PS50010"/>
    </source>
</evidence>
<reference evidence="7 8" key="1">
    <citation type="journal article" date="2011" name="Science">
        <title>The ecoresponsive genome of Daphnia pulex.</title>
        <authorList>
            <person name="Colbourne J.K."/>
            <person name="Pfrender M.E."/>
            <person name="Gilbert D."/>
            <person name="Thomas W.K."/>
            <person name="Tucker A."/>
            <person name="Oakley T.H."/>
            <person name="Tokishita S."/>
            <person name="Aerts A."/>
            <person name="Arnold G.J."/>
            <person name="Basu M.K."/>
            <person name="Bauer D.J."/>
            <person name="Caceres C.E."/>
            <person name="Carmel L."/>
            <person name="Casola C."/>
            <person name="Choi J.H."/>
            <person name="Detter J.C."/>
            <person name="Dong Q."/>
            <person name="Dusheyko S."/>
            <person name="Eads B.D."/>
            <person name="Frohlich T."/>
            <person name="Geiler-Samerotte K.A."/>
            <person name="Gerlach D."/>
            <person name="Hatcher P."/>
            <person name="Jogdeo S."/>
            <person name="Krijgsveld J."/>
            <person name="Kriventseva E.V."/>
            <person name="Kultz D."/>
            <person name="Laforsch C."/>
            <person name="Lindquist E."/>
            <person name="Lopez J."/>
            <person name="Manak J.R."/>
            <person name="Muller J."/>
            <person name="Pangilinan J."/>
            <person name="Patwardhan R.P."/>
            <person name="Pitluck S."/>
            <person name="Pritham E.J."/>
            <person name="Rechtsteiner A."/>
            <person name="Rho M."/>
            <person name="Rogozin I.B."/>
            <person name="Sakarya O."/>
            <person name="Salamov A."/>
            <person name="Schaack S."/>
            <person name="Shapiro H."/>
            <person name="Shiga Y."/>
            <person name="Skalitzky C."/>
            <person name="Smith Z."/>
            <person name="Souvorov A."/>
            <person name="Sung W."/>
            <person name="Tang Z."/>
            <person name="Tsuchiya D."/>
            <person name="Tu H."/>
            <person name="Vos H."/>
            <person name="Wang M."/>
            <person name="Wolf Y.I."/>
            <person name="Yamagata H."/>
            <person name="Yamada T."/>
            <person name="Ye Y."/>
            <person name="Shaw J.R."/>
            <person name="Andrews J."/>
            <person name="Crease T.J."/>
            <person name="Tang H."/>
            <person name="Lucas S.M."/>
            <person name="Robertson H.M."/>
            <person name="Bork P."/>
            <person name="Koonin E.V."/>
            <person name="Zdobnov E.M."/>
            <person name="Grigoriev I.V."/>
            <person name="Lynch M."/>
            <person name="Boore J.L."/>
        </authorList>
    </citation>
    <scope>NUCLEOTIDE SEQUENCE [LARGE SCALE GENOMIC DNA]</scope>
</reference>
<evidence type="ECO:0000256" key="2">
    <source>
        <dbReference type="ARBA" id="ARBA00022658"/>
    </source>
</evidence>
<dbReference type="InParanoid" id="E9H2U6"/>
<dbReference type="PANTHER" id="PTHR45834:SF3">
    <property type="entry name" value="RHO GUANINE NUCLEOTIDE EXCHANGE FACTOR 3, ISOFORM L"/>
    <property type="match status" value="1"/>
</dbReference>
<dbReference type="SMART" id="SM00325">
    <property type="entry name" value="RhoGEF"/>
    <property type="match status" value="1"/>
</dbReference>
<keyword evidence="2" id="KW-0344">Guanine-nucleotide releasing factor</keyword>
<dbReference type="GO" id="GO:0035556">
    <property type="term" value="P:intracellular signal transduction"/>
    <property type="evidence" value="ECO:0007669"/>
    <property type="project" value="InterPro"/>
</dbReference>
<keyword evidence="1 3" id="KW-0728">SH3 domain</keyword>
<dbReference type="AlphaFoldDB" id="E9H2U6"/>
<feature type="domain" description="SH3" evidence="4">
    <location>
        <begin position="1"/>
        <end position="57"/>
    </location>
</feature>
<feature type="domain" description="DH" evidence="6">
    <location>
        <begin position="87"/>
        <end position="271"/>
    </location>
</feature>
<dbReference type="Proteomes" id="UP000000305">
    <property type="component" value="Unassembled WGS sequence"/>
</dbReference>
<dbReference type="OMA" id="ACMRTQQ"/>
<dbReference type="GO" id="GO:0005829">
    <property type="term" value="C:cytosol"/>
    <property type="evidence" value="ECO:0000318"/>
    <property type="project" value="GO_Central"/>
</dbReference>
<dbReference type="SUPFAM" id="SSF48065">
    <property type="entry name" value="DBL homology domain (DH-domain)"/>
    <property type="match status" value="1"/>
</dbReference>
<dbReference type="Pfam" id="PF00621">
    <property type="entry name" value="RhoGEF"/>
    <property type="match status" value="1"/>
</dbReference>
<dbReference type="Gene3D" id="2.30.29.30">
    <property type="entry name" value="Pleckstrin-homology domain (PH domain)/Phosphotyrosine-binding domain (PTB)"/>
    <property type="match status" value="1"/>
</dbReference>
<dbReference type="InterPro" id="IPR036028">
    <property type="entry name" value="SH3-like_dom_sf"/>
</dbReference>
<sequence length="433" mass="50063">VLAIALWDHNAVESEELSLQSGDVVHILDLSDPNWWWAARGQTYGWLPASYVQLCEQPFHRQQGLAQGQKFARTLTPAGIATLQHSVRANVINELVTAERDYVKLLSDLVDGYLKPMKSRPDLFSHQRIQSIFGNLEALYQFQKSFLVDLEHSLNWNALEDSVVGGCFLQHIQEFAIYATYCNNQDRAAAEMQLLCDDMRYLRFFEACRLLRRMIRLPLEAFLLSPVQKICKYPLQLAELLKHTPDEHPDRRLVSLALDSMRSVAYLVNESKRRAEMQQYLIHWQSGVDHWMGSDITTFNSRLVHQGELFKISSNGWTREVTLFLFDKELVICKKELIKRSSLVYKDRLTVEDIEVLEPLMAAVDVRPHSFQLRSFSRAKAYLLACRSAQDKNQWVSAIQHLQQHHSSDWPIFPAPTMNFGRQKMSSKRSKGK</sequence>
<evidence type="ECO:0000259" key="4">
    <source>
        <dbReference type="PROSITE" id="PS50002"/>
    </source>
</evidence>
<protein>
    <submittedName>
        <fullName evidence="7">Uncharacterized protein</fullName>
    </submittedName>
</protein>
<dbReference type="PROSITE" id="PS50002">
    <property type="entry name" value="SH3"/>
    <property type="match status" value="1"/>
</dbReference>
<dbReference type="KEGG" id="dpx:DAPPUDRAFT_57697"/>
<keyword evidence="8" id="KW-1185">Reference proteome</keyword>
<dbReference type="HOGENOM" id="CLU_008436_2_1_1"/>
<dbReference type="PROSITE" id="PS50010">
    <property type="entry name" value="DH_2"/>
    <property type="match status" value="1"/>
</dbReference>
<dbReference type="Pfam" id="PF07653">
    <property type="entry name" value="SH3_2"/>
    <property type="match status" value="1"/>
</dbReference>
<dbReference type="PANTHER" id="PTHR45834">
    <property type="entry name" value="RHO GUANINE NUCLEOTIDE EXCHANGE FACTOR 9-RELATED"/>
    <property type="match status" value="1"/>
</dbReference>
<dbReference type="InterPro" id="IPR001452">
    <property type="entry name" value="SH3_domain"/>
</dbReference>
<dbReference type="InterPro" id="IPR055251">
    <property type="entry name" value="SOS1_NGEF_PH"/>
</dbReference>
<dbReference type="InterPro" id="IPR053086">
    <property type="entry name" value="RhoGEF_domain"/>
</dbReference>
<dbReference type="PhylomeDB" id="E9H2U6"/>
<evidence type="ECO:0000313" key="7">
    <source>
        <dbReference type="EMBL" id="EFX73843.1"/>
    </source>
</evidence>